<organism evidence="5 6">
    <name type="scientific">Pocillopora meandrina</name>
    <dbReference type="NCBI Taxonomy" id="46732"/>
    <lineage>
        <taxon>Eukaryota</taxon>
        <taxon>Metazoa</taxon>
        <taxon>Cnidaria</taxon>
        <taxon>Anthozoa</taxon>
        <taxon>Hexacorallia</taxon>
        <taxon>Scleractinia</taxon>
        <taxon>Astrocoeniina</taxon>
        <taxon>Pocilloporidae</taxon>
        <taxon>Pocillopora</taxon>
    </lineage>
</organism>
<gene>
    <name evidence="5" type="ORF">PMEA_00034005</name>
</gene>
<dbReference type="PROSITE" id="PS50022">
    <property type="entry name" value="FA58C_3"/>
    <property type="match status" value="1"/>
</dbReference>
<accession>A0AAU9XXV0</accession>
<evidence type="ECO:0000259" key="4">
    <source>
        <dbReference type="PROSITE" id="PS50022"/>
    </source>
</evidence>
<dbReference type="EMBL" id="CALNXJ010000082">
    <property type="protein sequence ID" value="CAH3161984.1"/>
    <property type="molecule type" value="Genomic_DNA"/>
</dbReference>
<protein>
    <recommendedName>
        <fullName evidence="4">F5/8 type C domain-containing protein</fullName>
    </recommendedName>
</protein>
<keyword evidence="3" id="KW-0732">Signal</keyword>
<reference evidence="5 6" key="1">
    <citation type="submission" date="2022-05" db="EMBL/GenBank/DDBJ databases">
        <authorList>
            <consortium name="Genoscope - CEA"/>
            <person name="William W."/>
        </authorList>
    </citation>
    <scope>NUCLEOTIDE SEQUENCE [LARGE SCALE GENOMIC DNA]</scope>
</reference>
<evidence type="ECO:0000256" key="1">
    <source>
        <dbReference type="ARBA" id="ARBA00023157"/>
    </source>
</evidence>
<keyword evidence="1" id="KW-1015">Disulfide bond</keyword>
<dbReference type="SMART" id="SM00231">
    <property type="entry name" value="FA58C"/>
    <property type="match status" value="1"/>
</dbReference>
<name>A0AAU9XXV0_9CNID</name>
<comment type="caution">
    <text evidence="5">The sequence shown here is derived from an EMBL/GenBank/DDBJ whole genome shotgun (WGS) entry which is preliminary data.</text>
</comment>
<evidence type="ECO:0000313" key="6">
    <source>
        <dbReference type="Proteomes" id="UP001159428"/>
    </source>
</evidence>
<sequence length="947" mass="107964">MEKLTSLLLNIFMLSAFGKGKQYDVQISPEDANSFMVVKSRVPRGIYHECYHEGCDFEEVEEVFGASKKGYEYYYTYTCHKFGKNCKVPCTYREDCTFGEWGTWRGVVNAQQPGCYPQIRSKPYNHPLQTQYRRFSCGGLNIGCPAPPVQRRRQCVCRKANCQHGSWEEWIGNITEGSCGMQNRIRPYTLTWSLEQQTGSCNSVPTECPLPETDYRKMCNCPKADCALEDWGEWKGSVAEGTCGQQKRTRGFTKSIVYEQHVNECPANLPQKCPQALEETRTNCSCKYATCSLGNWSEWEPKELQEGQCGQQQTRRKTYALTFQYQMHADKCPPLPQTCPDDIVDKRTQCKCRYRDSCDLKPWGEWENPITEEGCELQTRTRDYVHPLKHSLQEDCSGLLTSCVTRPKESRNFCKCKYVECDLGEWSDWSSPALAPEQCGKEKRTREYIAKEKFSFGETCNGLVTSCPAAKEETRTICKCAYVSCKISDWNPWKGELPKDGCAQQIRTKDVTTTQHEKIQAENCQGLQTTCPEVPPETRTWCNCSFREDCVLKEWSAWSEKIPDVGCAVQIRKRDFNKSLEWIERGTCDGLESCRAIREEARTECNCNQIICSWGNWTRKSFNAETNCFVEMRVKNESDGFKKIRQADDCKGIPTRCRDDEKEEREDCNGGPGGKPTTTAPPTRPPTTVAPTTAVKPPTFVHIGCFKDKGKDPRPLPMLIANKRKEIDWYNLRKTVEACAAEAQKSRLFESLYEYFSVQFFGECWSGENAGKTFAKDGVSKDCYEGVGKNRANAVYRIEDVPPCSSELTITARASSGQVRKNNAWCAGKNSDKFQWIIVDLDGEKKISGIINFKTSNMFVTLGVGTQGVDLDNWVTLYTVQWSEDGEAWVTYQEDGHDKIFTGNSDRFTLETRWLKDPITASFLRFVPKSWSSILVCMKIRVYGCNV</sequence>
<dbReference type="PANTHER" id="PTHR24543">
    <property type="entry name" value="MULTICOPPER OXIDASE-RELATED"/>
    <property type="match status" value="1"/>
</dbReference>
<dbReference type="Gene3D" id="2.60.120.260">
    <property type="entry name" value="Galactose-binding domain-like"/>
    <property type="match status" value="1"/>
</dbReference>
<dbReference type="PANTHER" id="PTHR24543:SF291">
    <property type="entry name" value="SMOKE ALARM, ISOFORM D"/>
    <property type="match status" value="1"/>
</dbReference>
<evidence type="ECO:0000256" key="2">
    <source>
        <dbReference type="SAM" id="MobiDB-lite"/>
    </source>
</evidence>
<keyword evidence="6" id="KW-1185">Reference proteome</keyword>
<dbReference type="AlphaFoldDB" id="A0AAU9XXV0"/>
<evidence type="ECO:0000313" key="5">
    <source>
        <dbReference type="EMBL" id="CAH3161984.1"/>
    </source>
</evidence>
<dbReference type="SUPFAM" id="SSF49785">
    <property type="entry name" value="Galactose-binding domain-like"/>
    <property type="match status" value="1"/>
</dbReference>
<dbReference type="InterPro" id="IPR017857">
    <property type="entry name" value="Coagulation_fac-like_Gla_dom"/>
</dbReference>
<feature type="chain" id="PRO_5043661848" description="F5/8 type C domain-containing protein" evidence="3">
    <location>
        <begin position="21"/>
        <end position="947"/>
    </location>
</feature>
<feature type="compositionally biased region" description="Low complexity" evidence="2">
    <location>
        <begin position="675"/>
        <end position="693"/>
    </location>
</feature>
<proteinExistence type="predicted"/>
<feature type="domain" description="F5/8 type C" evidence="4">
    <location>
        <begin position="822"/>
        <end position="945"/>
    </location>
</feature>
<feature type="region of interest" description="Disordered" evidence="2">
    <location>
        <begin position="661"/>
        <end position="693"/>
    </location>
</feature>
<dbReference type="InterPro" id="IPR000421">
    <property type="entry name" value="FA58C"/>
</dbReference>
<feature type="signal peptide" evidence="3">
    <location>
        <begin position="1"/>
        <end position="20"/>
    </location>
</feature>
<dbReference type="Proteomes" id="UP001159428">
    <property type="component" value="Unassembled WGS sequence"/>
</dbReference>
<dbReference type="Gene3D" id="4.10.740.10">
    <property type="entry name" value="Coagulation Factor IX"/>
    <property type="match status" value="1"/>
</dbReference>
<dbReference type="Pfam" id="PF00754">
    <property type="entry name" value="F5_F8_type_C"/>
    <property type="match status" value="1"/>
</dbReference>
<dbReference type="InterPro" id="IPR008979">
    <property type="entry name" value="Galactose-bd-like_sf"/>
</dbReference>
<dbReference type="CDD" id="cd00057">
    <property type="entry name" value="FA58C"/>
    <property type="match status" value="1"/>
</dbReference>
<evidence type="ECO:0000256" key="3">
    <source>
        <dbReference type="SAM" id="SignalP"/>
    </source>
</evidence>